<dbReference type="AlphaFoldDB" id="D1C5D7"/>
<dbReference type="GO" id="GO:0035435">
    <property type="term" value="P:phosphate ion transmembrane transport"/>
    <property type="evidence" value="ECO:0007669"/>
    <property type="project" value="TreeGrafter"/>
</dbReference>
<reference evidence="8" key="1">
    <citation type="submission" date="2009-11" db="EMBL/GenBank/DDBJ databases">
        <title>The complete chromosome 1 of Sphaerobacter thermophilus DSM 20745.</title>
        <authorList>
            <person name="Lucas S."/>
            <person name="Copeland A."/>
            <person name="Lapidus A."/>
            <person name="Glavina del Rio T."/>
            <person name="Dalin E."/>
            <person name="Tice H."/>
            <person name="Bruce D."/>
            <person name="Goodwin L."/>
            <person name="Pitluck S."/>
            <person name="Kyrpides N."/>
            <person name="Mavromatis K."/>
            <person name="Ivanova N."/>
            <person name="Mikhailova N."/>
            <person name="LaButti K.M."/>
            <person name="Clum A."/>
            <person name="Sun H.I."/>
            <person name="Brettin T."/>
            <person name="Detter J.C."/>
            <person name="Han C."/>
            <person name="Larimer F."/>
            <person name="Land M."/>
            <person name="Hauser L."/>
            <person name="Markowitz V."/>
            <person name="Cheng J.F."/>
            <person name="Hugenholtz P."/>
            <person name="Woyke T."/>
            <person name="Wu D."/>
            <person name="Steenblock K."/>
            <person name="Schneider S."/>
            <person name="Pukall R."/>
            <person name="Goeker M."/>
            <person name="Klenk H.P."/>
            <person name="Eisen J.A."/>
        </authorList>
    </citation>
    <scope>NUCLEOTIDE SEQUENCE [LARGE SCALE GENOMIC DNA]</scope>
    <source>
        <strain evidence="8">ATCC 49802 / DSM 20745 / S 6022</strain>
    </source>
</reference>
<accession>D1C5D7</accession>
<evidence type="ECO:0000256" key="6">
    <source>
        <dbReference type="SAM" id="Phobius"/>
    </source>
</evidence>
<comment type="subcellular location">
    <subcellularLocation>
        <location evidence="1">Membrane</location>
        <topology evidence="1">Multi-pass membrane protein</topology>
    </subcellularLocation>
</comment>
<feature type="transmembrane region" description="Helical" evidence="6">
    <location>
        <begin position="217"/>
        <end position="238"/>
    </location>
</feature>
<name>D1C5D7_SPHTD</name>
<dbReference type="EMBL" id="CP001823">
    <property type="protein sequence ID" value="ACZ37453.1"/>
    <property type="molecule type" value="Genomic_DNA"/>
</dbReference>
<protein>
    <submittedName>
        <fullName evidence="7">Phosphate transporter</fullName>
    </submittedName>
</protein>
<evidence type="ECO:0000313" key="8">
    <source>
        <dbReference type="Proteomes" id="UP000002027"/>
    </source>
</evidence>
<feature type="transmembrane region" description="Helical" evidence="6">
    <location>
        <begin position="193"/>
        <end position="211"/>
    </location>
</feature>
<keyword evidence="5 6" id="KW-0472">Membrane</keyword>
<feature type="transmembrane region" description="Helical" evidence="6">
    <location>
        <begin position="108"/>
        <end position="132"/>
    </location>
</feature>
<organism evidence="7 8">
    <name type="scientific">Sphaerobacter thermophilus (strain ATCC 49802 / DSM 20745 / KCCM 41009 / NCIMB 13125 / S 6022)</name>
    <dbReference type="NCBI Taxonomy" id="479434"/>
    <lineage>
        <taxon>Bacteria</taxon>
        <taxon>Pseudomonadati</taxon>
        <taxon>Thermomicrobiota</taxon>
        <taxon>Thermomicrobia</taxon>
        <taxon>Sphaerobacterales</taxon>
        <taxon>Sphaerobacterineae</taxon>
        <taxon>Sphaerobacteraceae</taxon>
        <taxon>Sphaerobacter</taxon>
    </lineage>
</organism>
<evidence type="ECO:0000256" key="4">
    <source>
        <dbReference type="ARBA" id="ARBA00022989"/>
    </source>
</evidence>
<dbReference type="PANTHER" id="PTHR11101">
    <property type="entry name" value="PHOSPHATE TRANSPORTER"/>
    <property type="match status" value="1"/>
</dbReference>
<dbReference type="GO" id="GO:0005315">
    <property type="term" value="F:phosphate transmembrane transporter activity"/>
    <property type="evidence" value="ECO:0007669"/>
    <property type="project" value="InterPro"/>
</dbReference>
<dbReference type="GO" id="GO:0016020">
    <property type="term" value="C:membrane"/>
    <property type="evidence" value="ECO:0007669"/>
    <property type="project" value="UniProtKB-SubCell"/>
</dbReference>
<evidence type="ECO:0000256" key="1">
    <source>
        <dbReference type="ARBA" id="ARBA00004141"/>
    </source>
</evidence>
<keyword evidence="2" id="KW-0813">Transport</keyword>
<dbReference type="PANTHER" id="PTHR11101:SF80">
    <property type="entry name" value="PHOSPHATE TRANSPORTER"/>
    <property type="match status" value="1"/>
</dbReference>
<keyword evidence="4 6" id="KW-1133">Transmembrane helix</keyword>
<dbReference type="OrthoDB" id="9779554at2"/>
<dbReference type="InParanoid" id="D1C5D7"/>
<dbReference type="RefSeq" id="WP_012870502.1">
    <property type="nucleotide sequence ID" value="NC_013523.1"/>
</dbReference>
<keyword evidence="8" id="KW-1185">Reference proteome</keyword>
<dbReference type="InterPro" id="IPR001204">
    <property type="entry name" value="Phos_transporter"/>
</dbReference>
<evidence type="ECO:0000256" key="2">
    <source>
        <dbReference type="ARBA" id="ARBA00022448"/>
    </source>
</evidence>
<dbReference type="FunCoup" id="D1C5D7">
    <property type="interactions" value="368"/>
</dbReference>
<feature type="transmembrane region" description="Helical" evidence="6">
    <location>
        <begin position="81"/>
        <end position="102"/>
    </location>
</feature>
<evidence type="ECO:0000313" key="7">
    <source>
        <dbReference type="EMBL" id="ACZ37453.1"/>
    </source>
</evidence>
<evidence type="ECO:0000256" key="5">
    <source>
        <dbReference type="ARBA" id="ARBA00023136"/>
    </source>
</evidence>
<keyword evidence="3 6" id="KW-0812">Transmembrane</keyword>
<dbReference type="KEGG" id="sti:Sthe_0014"/>
<dbReference type="Pfam" id="PF01384">
    <property type="entry name" value="PHO4"/>
    <property type="match status" value="1"/>
</dbReference>
<dbReference type="HOGENOM" id="CLU_015355_1_1_0"/>
<dbReference type="Proteomes" id="UP000002027">
    <property type="component" value="Chromosome 1"/>
</dbReference>
<gene>
    <name evidence="7" type="ordered locus">Sthe_0014</name>
</gene>
<reference evidence="7 8" key="2">
    <citation type="journal article" date="2010" name="Stand. Genomic Sci.">
        <title>Complete genome sequence of Desulfohalobium retbaense type strain (HR(100)).</title>
        <authorList>
            <person name="Spring S."/>
            <person name="Nolan M."/>
            <person name="Lapidus A."/>
            <person name="Glavina Del Rio T."/>
            <person name="Copeland A."/>
            <person name="Tice H."/>
            <person name="Cheng J.F."/>
            <person name="Lucas S."/>
            <person name="Land M."/>
            <person name="Chen F."/>
            <person name="Bruce D."/>
            <person name="Goodwin L."/>
            <person name="Pitluck S."/>
            <person name="Ivanova N."/>
            <person name="Mavromatis K."/>
            <person name="Mikhailova N."/>
            <person name="Pati A."/>
            <person name="Chen A."/>
            <person name="Palaniappan K."/>
            <person name="Hauser L."/>
            <person name="Chang Y.J."/>
            <person name="Jeffries C.D."/>
            <person name="Munk C."/>
            <person name="Kiss H."/>
            <person name="Chain P."/>
            <person name="Han C."/>
            <person name="Brettin T."/>
            <person name="Detter J.C."/>
            <person name="Schuler E."/>
            <person name="Goker M."/>
            <person name="Rohde M."/>
            <person name="Bristow J."/>
            <person name="Eisen J.A."/>
            <person name="Markowitz V."/>
            <person name="Hugenholtz P."/>
            <person name="Kyrpides N.C."/>
            <person name="Klenk H.P."/>
        </authorList>
    </citation>
    <scope>NUCLEOTIDE SEQUENCE [LARGE SCALE GENOMIC DNA]</scope>
    <source>
        <strain evidence="8">ATCC 49802 / DSM 20745 / S 6022</strain>
    </source>
</reference>
<feature type="transmembrane region" description="Helical" evidence="6">
    <location>
        <begin position="303"/>
        <end position="326"/>
    </location>
</feature>
<dbReference type="eggNOG" id="COG0306">
    <property type="taxonomic scope" value="Bacteria"/>
</dbReference>
<dbReference type="STRING" id="479434.Sthe_0014"/>
<feature type="transmembrane region" description="Helical" evidence="6">
    <location>
        <begin position="139"/>
        <end position="162"/>
    </location>
</feature>
<sequence length="336" mass="35135">MPDPALLALIVVVALALAFDFINGFHDTANAIATSVATRVLTPGKAVAMAAILNVVGALTGTAVANTVGRGIVPPEVATQLLVISALISAITWNLVTWYFGIPSSSSHALIFSIVGAGVAAAGFQSIILGGLSRTFEGLFFSPLFGFLGAFALMVLLFWIFARVRPRVVSRIFGRLQVLSAAYMAYSHGLGDAQKTMGVITMALASYYGWTGDEWEVPLWVILAAAGAMGAGTAVGGWRIIETMGLKVVELRPIHGFAAETAAATVIEVASRLGIPVSTTHVISSAIMGVGSTRRLSAVRWGVAGRIVSAWVITLPICTILGWLVYSALHLITGVQ</sequence>
<proteinExistence type="predicted"/>
<evidence type="ECO:0000256" key="3">
    <source>
        <dbReference type="ARBA" id="ARBA00022692"/>
    </source>
</evidence>
<feature type="transmembrane region" description="Helical" evidence="6">
    <location>
        <begin position="47"/>
        <end position="69"/>
    </location>
</feature>